<dbReference type="GO" id="GO:0016787">
    <property type="term" value="F:hydrolase activity"/>
    <property type="evidence" value="ECO:0007669"/>
    <property type="project" value="UniProtKB-KW"/>
</dbReference>
<keyword evidence="2 5" id="KW-0378">Hydrolase</keyword>
<reference evidence="6" key="1">
    <citation type="submission" date="2017-10" db="EMBL/GenBank/DDBJ databases">
        <title>Complete genome sequence of Moraxella osloensis NP7 isolated from human skin.</title>
        <authorList>
            <person name="Lee K."/>
            <person name="Lim J.Y."/>
            <person name="Hwang I."/>
        </authorList>
    </citation>
    <scope>NUCLEOTIDE SEQUENCE [LARGE SCALE GENOMIC DNA]</scope>
    <source>
        <strain evidence="6">NP7</strain>
        <plasmid evidence="6">pnp7-5</plasmid>
    </source>
</reference>
<evidence type="ECO:0000313" key="6">
    <source>
        <dbReference type="Proteomes" id="UP000229340"/>
    </source>
</evidence>
<sequence length="332" mass="36317">MKITAMTAMASLQDMGRFGHRRFGIGTSGAMDSWAIKAGNALLNNPDNTVAIEVTLGGMTLAFDDSDVDATTGEISVCLTGALYEAYVTDTAKQTRERVPNGWRIAIKAGQTLELVRAIQGMHGYICIQGGLAVEQVLGSASTNAKAEFGGYHGRLLKVGDVLSVTNTQRPKLSQIGMAQFEDDYHDLYKNAKPIIRIVKNSETDYFTRDSLLQLTKQPYKLLSSSNRMGYRLEGEQTLALTEPLQMNSHGVDIGMIQVPPQGHPIVLMADAQTTGGYPKIASIIQADIGKFAQLRFGQSCQFQWVTLDEVISGKKARERHIQRVKNFAEGK</sequence>
<feature type="domain" description="Carboxyltransferase" evidence="4">
    <location>
        <begin position="22"/>
        <end position="321"/>
    </location>
</feature>
<dbReference type="PANTHER" id="PTHR43309:SF3">
    <property type="entry name" value="5-OXOPROLINASE SUBUNIT C"/>
    <property type="match status" value="1"/>
</dbReference>
<accession>A0A2D2LYI5</accession>
<gene>
    <name evidence="5" type="ORF">NP7_12075</name>
</gene>
<dbReference type="PANTHER" id="PTHR43309">
    <property type="entry name" value="5-OXOPROLINASE SUBUNIT C"/>
    <property type="match status" value="1"/>
</dbReference>
<dbReference type="SUPFAM" id="SSF50891">
    <property type="entry name" value="Cyclophilin-like"/>
    <property type="match status" value="1"/>
</dbReference>
<dbReference type="GO" id="GO:0005524">
    <property type="term" value="F:ATP binding"/>
    <property type="evidence" value="ECO:0007669"/>
    <property type="project" value="UniProtKB-KW"/>
</dbReference>
<evidence type="ECO:0000256" key="3">
    <source>
        <dbReference type="ARBA" id="ARBA00022840"/>
    </source>
</evidence>
<geneLocation type="plasmid" evidence="6">
    <name>pnp7-5</name>
</geneLocation>
<dbReference type="AlphaFoldDB" id="A0A2D2LYI5"/>
<evidence type="ECO:0000259" key="4">
    <source>
        <dbReference type="SMART" id="SM00797"/>
    </source>
</evidence>
<evidence type="ECO:0000256" key="1">
    <source>
        <dbReference type="ARBA" id="ARBA00022741"/>
    </source>
</evidence>
<evidence type="ECO:0000256" key="2">
    <source>
        <dbReference type="ARBA" id="ARBA00022801"/>
    </source>
</evidence>
<dbReference type="InterPro" id="IPR003778">
    <property type="entry name" value="CT_A_B"/>
</dbReference>
<dbReference type="Gene3D" id="2.40.100.10">
    <property type="entry name" value="Cyclophilin-like"/>
    <property type="match status" value="1"/>
</dbReference>
<dbReference type="RefSeq" id="WP_100271366.1">
    <property type="nucleotide sequence ID" value="NZ_CP024448.1"/>
</dbReference>
<dbReference type="InterPro" id="IPR029000">
    <property type="entry name" value="Cyclophilin-like_dom_sf"/>
</dbReference>
<keyword evidence="3" id="KW-0067">ATP-binding</keyword>
<keyword evidence="1" id="KW-0547">Nucleotide-binding</keyword>
<dbReference type="NCBIfam" id="TIGR00724">
    <property type="entry name" value="urea_amlyse_rel"/>
    <property type="match status" value="1"/>
</dbReference>
<dbReference type="Proteomes" id="UP000229340">
    <property type="component" value="Plasmid pNP7-5"/>
</dbReference>
<keyword evidence="5" id="KW-0614">Plasmid</keyword>
<organism evidence="5 6">
    <name type="scientific">Faucicola osloensis</name>
    <name type="common">Moraxella osloensis</name>
    <dbReference type="NCBI Taxonomy" id="34062"/>
    <lineage>
        <taxon>Bacteria</taxon>
        <taxon>Pseudomonadati</taxon>
        <taxon>Pseudomonadota</taxon>
        <taxon>Gammaproteobacteria</taxon>
        <taxon>Moraxellales</taxon>
        <taxon>Moraxellaceae</taxon>
        <taxon>Faucicola</taxon>
    </lineage>
</organism>
<dbReference type="SMART" id="SM00797">
    <property type="entry name" value="AHS2"/>
    <property type="match status" value="1"/>
</dbReference>
<dbReference type="EMBL" id="CP024448">
    <property type="protein sequence ID" value="ATR80079.1"/>
    <property type="molecule type" value="Genomic_DNA"/>
</dbReference>
<protein>
    <submittedName>
        <fullName evidence="5">Allophanate hydrolase</fullName>
    </submittedName>
</protein>
<proteinExistence type="predicted"/>
<name>A0A2D2LYI5_FAUOS</name>
<dbReference type="Pfam" id="PF02626">
    <property type="entry name" value="CT_A_B"/>
    <property type="match status" value="1"/>
</dbReference>
<dbReference type="InterPro" id="IPR052708">
    <property type="entry name" value="PxpC"/>
</dbReference>
<evidence type="ECO:0000313" key="5">
    <source>
        <dbReference type="EMBL" id="ATR80079.1"/>
    </source>
</evidence>